<gene>
    <name evidence="12" type="ORF">E5676_scaffold5G00250</name>
    <name evidence="11" type="ORF">E6C27_scaffold979G00260</name>
</gene>
<evidence type="ECO:0000256" key="6">
    <source>
        <dbReference type="ARBA" id="ARBA00022801"/>
    </source>
</evidence>
<feature type="domain" description="Reverse transcriptase" evidence="9">
    <location>
        <begin position="488"/>
        <end position="593"/>
    </location>
</feature>
<accession>A0A5A7VEZ7</accession>
<evidence type="ECO:0000256" key="5">
    <source>
        <dbReference type="ARBA" id="ARBA00022759"/>
    </source>
</evidence>
<keyword evidence="5" id="KW-0255">Endonuclease</keyword>
<sequence>MEMFDQEIVGMKKELSKMSMIEATLIEITKNWELMRLQTEKQQQAILSYMETNAKEQSMMSDQMTESTLRESSATKLKENEATSSQQIKENNAEKKTATDEISGDRSKFKKAEMLVSTGKDPDFWLFRAERYFQIHKLTESEKMLVSTISFDDPALDWAKVAFCRPKGLTEMMQLAQLVENREIIRGEANLYGFSGGKYPPQSSANTITLRSSNAREACKEGSSKQLLDAEFKMRRDKELCFKCHEKYSVDHKCKMKEQRELRMSVVTNDHEEFQIIEEAKTENKELRMVEIREDTATCMELSINSMVGLNDPGTIKVRGKLQDKDVWLYLLRVTVVDWRNLTLTFYDNDKSIKGDPSLTKSRVSLKNLIKVWEEHDHGYLIECRSIIVALLDKTVPEEKDTDCGTVGLITIVFDQYTDVFDWPKKLPPRRSIGHHIHLKRDTNPVNVRPYRYAYHQKEELEKLEGEMLTSGVIRPSVGPYSSPILLVKKKDGSWRFGVDYRALNNVTVSDKFPIPVVEELFDELSGASLFTKIDLKAGYHQIRMAEEDIEKTAFRMHKGHYEFLVMPFGLTNAPATFQSLMNAIFKPYLRRKKCSFGKTRVEYLGHVISGNGVEVDPEKIRSIADWPKPTNVRETRGFLKLTEYYHRFVHQYGAITAPRTQLLKKGDLNGVKKLMRHLTNVSVLGIGVVLIQAKRPIVFYSHTLAMRDRGRPVYERELMAVVLAVQKWRPYLLGAKFIVRTNQRSLKFLLEQRVIQPQYQKWIAKLLGYSFEVVYKPGIENKAADALSWIPPSTQLCSITAPILIDLKTIKEEVEKDVKLQKI</sequence>
<feature type="domain" description="Reverse transcriptase RNase H-like" evidence="10">
    <location>
        <begin position="680"/>
        <end position="770"/>
    </location>
</feature>
<organism evidence="11 13">
    <name type="scientific">Cucumis melo var. makuwa</name>
    <name type="common">Oriental melon</name>
    <dbReference type="NCBI Taxonomy" id="1194695"/>
    <lineage>
        <taxon>Eukaryota</taxon>
        <taxon>Viridiplantae</taxon>
        <taxon>Streptophyta</taxon>
        <taxon>Embryophyta</taxon>
        <taxon>Tracheophyta</taxon>
        <taxon>Spermatophyta</taxon>
        <taxon>Magnoliopsida</taxon>
        <taxon>eudicotyledons</taxon>
        <taxon>Gunneridae</taxon>
        <taxon>Pentapetalae</taxon>
        <taxon>rosids</taxon>
        <taxon>fabids</taxon>
        <taxon>Cucurbitales</taxon>
        <taxon>Cucurbitaceae</taxon>
        <taxon>Benincaseae</taxon>
        <taxon>Cucumis</taxon>
    </lineage>
</organism>
<evidence type="ECO:0000259" key="9">
    <source>
        <dbReference type="Pfam" id="PF00078"/>
    </source>
</evidence>
<dbReference type="Proteomes" id="UP000321947">
    <property type="component" value="Unassembled WGS sequence"/>
</dbReference>
<feature type="region of interest" description="Disordered" evidence="8">
    <location>
        <begin position="57"/>
        <end position="104"/>
    </location>
</feature>
<dbReference type="FunFam" id="3.10.10.10:FF:000007">
    <property type="entry name" value="Retrovirus-related Pol polyprotein from transposon 17.6-like Protein"/>
    <property type="match status" value="1"/>
</dbReference>
<evidence type="ECO:0000313" key="11">
    <source>
        <dbReference type="EMBL" id="KAA0066613.1"/>
    </source>
</evidence>
<keyword evidence="1" id="KW-0645">Protease</keyword>
<dbReference type="InterPro" id="IPR000477">
    <property type="entry name" value="RT_dom"/>
</dbReference>
<dbReference type="EMBL" id="SSTE01000850">
    <property type="protein sequence ID" value="KAA0066613.1"/>
    <property type="molecule type" value="Genomic_DNA"/>
</dbReference>
<dbReference type="GO" id="GO:0004519">
    <property type="term" value="F:endonuclease activity"/>
    <property type="evidence" value="ECO:0007669"/>
    <property type="project" value="UniProtKB-KW"/>
</dbReference>
<dbReference type="InterPro" id="IPR050951">
    <property type="entry name" value="Retrovirus_Pol_polyprotein"/>
</dbReference>
<evidence type="ECO:0000259" key="10">
    <source>
        <dbReference type="Pfam" id="PF17917"/>
    </source>
</evidence>
<keyword evidence="4" id="KW-0540">Nuclease</keyword>
<dbReference type="InterPro" id="IPR043128">
    <property type="entry name" value="Rev_trsase/Diguanyl_cyclase"/>
</dbReference>
<keyword evidence="3" id="KW-0548">Nucleotidyltransferase</keyword>
<dbReference type="InterPro" id="IPR041373">
    <property type="entry name" value="RT_RNaseH"/>
</dbReference>
<dbReference type="EMBL" id="SSTD01009418">
    <property type="protein sequence ID" value="TYK14203.1"/>
    <property type="molecule type" value="Genomic_DNA"/>
</dbReference>
<evidence type="ECO:0000256" key="8">
    <source>
        <dbReference type="SAM" id="MobiDB-lite"/>
    </source>
</evidence>
<comment type="caution">
    <text evidence="11">The sequence shown here is derived from an EMBL/GenBank/DDBJ whole genome shotgun (WGS) entry which is preliminary data.</text>
</comment>
<dbReference type="PANTHER" id="PTHR37984:SF5">
    <property type="entry name" value="PROTEIN NYNRIN-LIKE"/>
    <property type="match status" value="1"/>
</dbReference>
<evidence type="ECO:0000256" key="7">
    <source>
        <dbReference type="ARBA" id="ARBA00022918"/>
    </source>
</evidence>
<reference evidence="13 14" key="1">
    <citation type="submission" date="2019-08" db="EMBL/GenBank/DDBJ databases">
        <title>Draft genome sequences of two oriental melons (Cucumis melo L. var makuwa).</title>
        <authorList>
            <person name="Kwon S.-Y."/>
        </authorList>
    </citation>
    <scope>NUCLEOTIDE SEQUENCE [LARGE SCALE GENOMIC DNA]</scope>
    <source>
        <strain evidence="14">cv. Chang Bougi</strain>
        <strain evidence="13">cv. SW 3</strain>
        <tissue evidence="11">Leaf</tissue>
    </source>
</reference>
<dbReference type="Gene3D" id="3.10.20.370">
    <property type="match status" value="1"/>
</dbReference>
<evidence type="ECO:0000313" key="13">
    <source>
        <dbReference type="Proteomes" id="UP000321393"/>
    </source>
</evidence>
<name>A0A5A7VEZ7_CUCMM</name>
<keyword evidence="6" id="KW-0378">Hydrolase</keyword>
<dbReference type="CDD" id="cd09274">
    <property type="entry name" value="RNase_HI_RT_Ty3"/>
    <property type="match status" value="1"/>
</dbReference>
<dbReference type="InterPro" id="IPR043502">
    <property type="entry name" value="DNA/RNA_pol_sf"/>
</dbReference>
<keyword evidence="2" id="KW-0808">Transferase</keyword>
<feature type="compositionally biased region" description="Basic and acidic residues" evidence="8">
    <location>
        <begin position="91"/>
        <end position="104"/>
    </location>
</feature>
<dbReference type="Gene3D" id="3.10.10.10">
    <property type="entry name" value="HIV Type 1 Reverse Transcriptase, subunit A, domain 1"/>
    <property type="match status" value="1"/>
</dbReference>
<dbReference type="AlphaFoldDB" id="A0A5A7VEZ7"/>
<proteinExistence type="predicted"/>
<dbReference type="Proteomes" id="UP000321393">
    <property type="component" value="Unassembled WGS sequence"/>
</dbReference>
<dbReference type="Gene3D" id="3.30.70.270">
    <property type="match status" value="2"/>
</dbReference>
<protein>
    <submittedName>
        <fullName evidence="11">Reverse transcriptase</fullName>
    </submittedName>
</protein>
<evidence type="ECO:0000313" key="14">
    <source>
        <dbReference type="Proteomes" id="UP000321947"/>
    </source>
</evidence>
<evidence type="ECO:0000256" key="1">
    <source>
        <dbReference type="ARBA" id="ARBA00022670"/>
    </source>
</evidence>
<evidence type="ECO:0000256" key="3">
    <source>
        <dbReference type="ARBA" id="ARBA00022695"/>
    </source>
</evidence>
<dbReference type="Pfam" id="PF00078">
    <property type="entry name" value="RVT_1"/>
    <property type="match status" value="1"/>
</dbReference>
<feature type="compositionally biased region" description="Polar residues" evidence="8">
    <location>
        <begin position="57"/>
        <end position="75"/>
    </location>
</feature>
<evidence type="ECO:0000313" key="12">
    <source>
        <dbReference type="EMBL" id="TYK14203.1"/>
    </source>
</evidence>
<dbReference type="GO" id="GO:0003964">
    <property type="term" value="F:RNA-directed DNA polymerase activity"/>
    <property type="evidence" value="ECO:0007669"/>
    <property type="project" value="UniProtKB-KW"/>
</dbReference>
<dbReference type="CDD" id="cd01647">
    <property type="entry name" value="RT_LTR"/>
    <property type="match status" value="1"/>
</dbReference>
<dbReference type="OrthoDB" id="2013610at2759"/>
<keyword evidence="7 11" id="KW-0695">RNA-directed DNA polymerase</keyword>
<dbReference type="PANTHER" id="PTHR37984">
    <property type="entry name" value="PROTEIN CBG26694"/>
    <property type="match status" value="1"/>
</dbReference>
<dbReference type="GO" id="GO:0008233">
    <property type="term" value="F:peptidase activity"/>
    <property type="evidence" value="ECO:0007669"/>
    <property type="project" value="UniProtKB-KW"/>
</dbReference>
<dbReference type="GO" id="GO:0006508">
    <property type="term" value="P:proteolysis"/>
    <property type="evidence" value="ECO:0007669"/>
    <property type="project" value="UniProtKB-KW"/>
</dbReference>
<dbReference type="Pfam" id="PF17917">
    <property type="entry name" value="RT_RNaseH"/>
    <property type="match status" value="1"/>
</dbReference>
<evidence type="ECO:0000256" key="4">
    <source>
        <dbReference type="ARBA" id="ARBA00022722"/>
    </source>
</evidence>
<evidence type="ECO:0000256" key="2">
    <source>
        <dbReference type="ARBA" id="ARBA00022679"/>
    </source>
</evidence>
<dbReference type="SUPFAM" id="SSF56672">
    <property type="entry name" value="DNA/RNA polymerases"/>
    <property type="match status" value="1"/>
</dbReference>